<dbReference type="EMBL" id="LFBV01000001">
    <property type="protein sequence ID" value="OKH96596.1"/>
    <property type="molecule type" value="Genomic_DNA"/>
</dbReference>
<name>A0A1Q4VFK8_9ACTN</name>
<protein>
    <recommendedName>
        <fullName evidence="4">Transposase</fullName>
    </recommendedName>
</protein>
<evidence type="ECO:0000313" key="2">
    <source>
        <dbReference type="EMBL" id="OKH96596.1"/>
    </source>
</evidence>
<dbReference type="Proteomes" id="UP000186455">
    <property type="component" value="Unassembled WGS sequence"/>
</dbReference>
<keyword evidence="3" id="KW-1185">Reference proteome</keyword>
<evidence type="ECO:0000256" key="1">
    <source>
        <dbReference type="SAM" id="Coils"/>
    </source>
</evidence>
<dbReference type="STRING" id="1048205.AB852_00620"/>
<reference evidence="2 3" key="1">
    <citation type="submission" date="2015-06" db="EMBL/GenBank/DDBJ databases">
        <title>Cloning and characterization of the uncialamcin biosynthetic gene cluster.</title>
        <authorList>
            <person name="Yan X."/>
            <person name="Huang T."/>
            <person name="Ge H."/>
            <person name="Shen B."/>
        </authorList>
    </citation>
    <scope>NUCLEOTIDE SEQUENCE [LARGE SCALE GENOMIC DNA]</scope>
    <source>
        <strain evidence="2 3">DCA2648</strain>
    </source>
</reference>
<sequence>MVKAAWQTQTSRVWREEAEAQRSRADRLQADMDEVKERLAQLEAKNQRLIDLLSTVDPERLTALRD</sequence>
<gene>
    <name evidence="2" type="ORF">AB852_00620</name>
</gene>
<dbReference type="AlphaFoldDB" id="A0A1Q4VFK8"/>
<evidence type="ECO:0008006" key="4">
    <source>
        <dbReference type="Google" id="ProtNLM"/>
    </source>
</evidence>
<keyword evidence="1" id="KW-0175">Coiled coil</keyword>
<evidence type="ECO:0000313" key="3">
    <source>
        <dbReference type="Proteomes" id="UP000186455"/>
    </source>
</evidence>
<organism evidence="2 3">
    <name type="scientific">Streptomyces uncialis</name>
    <dbReference type="NCBI Taxonomy" id="1048205"/>
    <lineage>
        <taxon>Bacteria</taxon>
        <taxon>Bacillati</taxon>
        <taxon>Actinomycetota</taxon>
        <taxon>Actinomycetes</taxon>
        <taxon>Kitasatosporales</taxon>
        <taxon>Streptomycetaceae</taxon>
        <taxon>Streptomyces</taxon>
    </lineage>
</organism>
<feature type="coiled-coil region" evidence="1">
    <location>
        <begin position="18"/>
        <end position="52"/>
    </location>
</feature>
<accession>A0A1Q4VFK8</accession>
<proteinExistence type="predicted"/>
<comment type="caution">
    <text evidence="2">The sequence shown here is derived from an EMBL/GenBank/DDBJ whole genome shotgun (WGS) entry which is preliminary data.</text>
</comment>